<evidence type="ECO:0000313" key="1">
    <source>
        <dbReference type="EMBL" id="UQA91321.1"/>
    </source>
</evidence>
<sequence length="156" mass="16985">MPKITNKIKWSVKSPPNRAKYRLTGCSQVNKPALGGTMSLASVDDVAARLGRTIPEEERPRVEAFLADATAFVADYCGSGFREDSPGIKAVICAEVIRWLSVQPGVVRERTGELEVEFGSASAAQQLSPAARASLKRYRPALRSLSLVREVNAQLR</sequence>
<dbReference type="EMBL" id="CP086322">
    <property type="protein sequence ID" value="UQA91321.1"/>
    <property type="molecule type" value="Genomic_DNA"/>
</dbReference>
<proteinExistence type="predicted"/>
<accession>A0ABY4M4K7</accession>
<name>A0ABY4M4K7_9ACTN</name>
<reference evidence="1" key="1">
    <citation type="submission" date="2021-10" db="EMBL/GenBank/DDBJ databases">
        <title>Streptomyces nigrumlapis sp.nov.,an antimicrobial producing actinobacterium isolated from Black Gobi rocks.</title>
        <authorList>
            <person name="Wen Y."/>
            <person name="Zhang W."/>
            <person name="Liu X.G."/>
        </authorList>
    </citation>
    <scope>NUCLEOTIDE SEQUENCE</scope>
    <source>
        <strain evidence="1">ST13-2-2</strain>
    </source>
</reference>
<protein>
    <submittedName>
        <fullName evidence="1">Uncharacterized protein</fullName>
    </submittedName>
</protein>
<organism evidence="1 2">
    <name type="scientific">Streptomyces halobius</name>
    <dbReference type="NCBI Taxonomy" id="2879846"/>
    <lineage>
        <taxon>Bacteria</taxon>
        <taxon>Bacillati</taxon>
        <taxon>Actinomycetota</taxon>
        <taxon>Actinomycetes</taxon>
        <taxon>Kitasatosporales</taxon>
        <taxon>Streptomycetaceae</taxon>
        <taxon>Streptomyces</taxon>
    </lineage>
</organism>
<evidence type="ECO:0000313" key="2">
    <source>
        <dbReference type="Proteomes" id="UP000830115"/>
    </source>
</evidence>
<dbReference type="RefSeq" id="WP_248862150.1">
    <property type="nucleotide sequence ID" value="NZ_CP086322.1"/>
</dbReference>
<dbReference type="Proteomes" id="UP000830115">
    <property type="component" value="Chromosome"/>
</dbReference>
<gene>
    <name evidence="1" type="ORF">K9S39_04995</name>
</gene>
<keyword evidence="2" id="KW-1185">Reference proteome</keyword>